<accession>A0A497Y4K2</accession>
<feature type="transmembrane region" description="Helical" evidence="1">
    <location>
        <begin position="60"/>
        <end position="84"/>
    </location>
</feature>
<dbReference type="OrthoDB" id="1495966at2"/>
<evidence type="ECO:0000256" key="1">
    <source>
        <dbReference type="SAM" id="Phobius"/>
    </source>
</evidence>
<dbReference type="Proteomes" id="UP000273898">
    <property type="component" value="Unassembled WGS sequence"/>
</dbReference>
<dbReference type="AlphaFoldDB" id="A0A497Y4K2"/>
<evidence type="ECO:0000313" key="3">
    <source>
        <dbReference type="Proteomes" id="UP000273898"/>
    </source>
</evidence>
<proteinExistence type="predicted"/>
<evidence type="ECO:0000313" key="2">
    <source>
        <dbReference type="EMBL" id="RLJ77037.1"/>
    </source>
</evidence>
<gene>
    <name evidence="2" type="ORF">BCL90_2099</name>
</gene>
<dbReference type="EMBL" id="RCCK01000011">
    <property type="protein sequence ID" value="RLJ77037.1"/>
    <property type="molecule type" value="Genomic_DNA"/>
</dbReference>
<sequence>MGINNFKVWLFIFASLLFVLFTFITFIASGLVDEGADGNSSTVQAIAKAYYIFRFPTHTLFFQFMNGPIFFFGLLINCLFYGFFTERIVFILSKLTTRL</sequence>
<keyword evidence="1" id="KW-1133">Transmembrane helix</keyword>
<keyword evidence="1" id="KW-0812">Transmembrane</keyword>
<feature type="transmembrane region" description="Helical" evidence="1">
    <location>
        <begin position="9"/>
        <end position="32"/>
    </location>
</feature>
<reference evidence="2 3" key="1">
    <citation type="submission" date="2018-10" db="EMBL/GenBank/DDBJ databases">
        <title>Genomic Encyclopedia of Archaeal and Bacterial Type Strains, Phase II (KMG-II): from individual species to whole genera.</title>
        <authorList>
            <person name="Goeker M."/>
        </authorList>
    </citation>
    <scope>NUCLEOTIDE SEQUENCE [LARGE SCALE GENOMIC DNA]</scope>
    <source>
        <strain evidence="2 3">DSM 19624</strain>
    </source>
</reference>
<protein>
    <submittedName>
        <fullName evidence="2">Uncharacterized protein</fullName>
    </submittedName>
</protein>
<name>A0A497Y4K2_9SPHI</name>
<keyword evidence="1" id="KW-0472">Membrane</keyword>
<comment type="caution">
    <text evidence="2">The sequence shown here is derived from an EMBL/GenBank/DDBJ whole genome shotgun (WGS) entry which is preliminary data.</text>
</comment>
<organism evidence="2 3">
    <name type="scientific">Pedobacter alluvionis</name>
    <dbReference type="NCBI Taxonomy" id="475253"/>
    <lineage>
        <taxon>Bacteria</taxon>
        <taxon>Pseudomonadati</taxon>
        <taxon>Bacteroidota</taxon>
        <taxon>Sphingobacteriia</taxon>
        <taxon>Sphingobacteriales</taxon>
        <taxon>Sphingobacteriaceae</taxon>
        <taxon>Pedobacter</taxon>
    </lineage>
</organism>